<dbReference type="AlphaFoldDB" id="A0A2I0IVY8"/>
<sequence length="101" mass="11185">MGLPIQGRQFLEIERGPLGQSKRIEPKPTKCVPSGVAKLYGPECGLSSWPASRAFRLRGLRVSTFPWGHVTDTREKESLLIILQPEGRGRISYPGLGVWNA</sequence>
<comment type="caution">
    <text evidence="1">The sequence shown here is derived from an EMBL/GenBank/DDBJ whole genome shotgun (WGS) entry which is preliminary data.</text>
</comment>
<evidence type="ECO:0000313" key="2">
    <source>
        <dbReference type="Proteomes" id="UP000233551"/>
    </source>
</evidence>
<reference evidence="1 2" key="1">
    <citation type="submission" date="2017-11" db="EMBL/GenBank/DDBJ databases">
        <title>De-novo sequencing of pomegranate (Punica granatum L.) genome.</title>
        <authorList>
            <person name="Akparov Z."/>
            <person name="Amiraslanov A."/>
            <person name="Hajiyeva S."/>
            <person name="Abbasov M."/>
            <person name="Kaur K."/>
            <person name="Hamwieh A."/>
            <person name="Solovyev V."/>
            <person name="Salamov A."/>
            <person name="Braich B."/>
            <person name="Kosarev P."/>
            <person name="Mahmoud A."/>
            <person name="Hajiyev E."/>
            <person name="Babayeva S."/>
            <person name="Izzatullayeva V."/>
            <person name="Mammadov A."/>
            <person name="Mammadov A."/>
            <person name="Sharifova S."/>
            <person name="Ojaghi J."/>
            <person name="Eynullazada K."/>
            <person name="Bayramov B."/>
            <person name="Abdulazimova A."/>
            <person name="Shahmuradov I."/>
        </authorList>
    </citation>
    <scope>NUCLEOTIDE SEQUENCE [LARGE SCALE GENOMIC DNA]</scope>
    <source>
        <strain evidence="2">cv. AG2017</strain>
        <tissue evidence="1">Leaf</tissue>
    </source>
</reference>
<protein>
    <submittedName>
        <fullName evidence="1">Uncharacterized protein</fullName>
    </submittedName>
</protein>
<keyword evidence="2" id="KW-1185">Reference proteome</keyword>
<evidence type="ECO:0000313" key="1">
    <source>
        <dbReference type="EMBL" id="PKI47566.1"/>
    </source>
</evidence>
<dbReference type="Proteomes" id="UP000233551">
    <property type="component" value="Unassembled WGS sequence"/>
</dbReference>
<gene>
    <name evidence="1" type="ORF">CRG98_032041</name>
</gene>
<dbReference type="EMBL" id="PGOL01002493">
    <property type="protein sequence ID" value="PKI47566.1"/>
    <property type="molecule type" value="Genomic_DNA"/>
</dbReference>
<organism evidence="1 2">
    <name type="scientific">Punica granatum</name>
    <name type="common">Pomegranate</name>
    <dbReference type="NCBI Taxonomy" id="22663"/>
    <lineage>
        <taxon>Eukaryota</taxon>
        <taxon>Viridiplantae</taxon>
        <taxon>Streptophyta</taxon>
        <taxon>Embryophyta</taxon>
        <taxon>Tracheophyta</taxon>
        <taxon>Spermatophyta</taxon>
        <taxon>Magnoliopsida</taxon>
        <taxon>eudicotyledons</taxon>
        <taxon>Gunneridae</taxon>
        <taxon>Pentapetalae</taxon>
        <taxon>rosids</taxon>
        <taxon>malvids</taxon>
        <taxon>Myrtales</taxon>
        <taxon>Lythraceae</taxon>
        <taxon>Punica</taxon>
    </lineage>
</organism>
<proteinExistence type="predicted"/>
<accession>A0A2I0IVY8</accession>
<name>A0A2I0IVY8_PUNGR</name>